<gene>
    <name evidence="6" type="ORF">COY52_11795</name>
</gene>
<dbReference type="Pfam" id="PF04060">
    <property type="entry name" value="FeS"/>
    <property type="match status" value="1"/>
</dbReference>
<name>A0A2M7S4Z9_9BACT</name>
<keyword evidence="4" id="KW-0411">Iron-sulfur</keyword>
<proteinExistence type="predicted"/>
<dbReference type="Gene3D" id="1.10.15.40">
    <property type="entry name" value="Electron transport complex subunit B, putative Fe-S cluster"/>
    <property type="match status" value="1"/>
</dbReference>
<dbReference type="EMBL" id="PFMR01000322">
    <property type="protein sequence ID" value="PIZ14631.1"/>
    <property type="molecule type" value="Genomic_DNA"/>
</dbReference>
<dbReference type="GO" id="GO:0046872">
    <property type="term" value="F:metal ion binding"/>
    <property type="evidence" value="ECO:0007669"/>
    <property type="project" value="UniProtKB-KW"/>
</dbReference>
<keyword evidence="1" id="KW-0004">4Fe-4S</keyword>
<evidence type="ECO:0000256" key="3">
    <source>
        <dbReference type="ARBA" id="ARBA00023004"/>
    </source>
</evidence>
<evidence type="ECO:0000256" key="2">
    <source>
        <dbReference type="ARBA" id="ARBA00022723"/>
    </source>
</evidence>
<comment type="caution">
    <text evidence="6">The sequence shown here is derived from an EMBL/GenBank/DDBJ whole genome shotgun (WGS) entry which is preliminary data.</text>
</comment>
<dbReference type="GO" id="GO:0051539">
    <property type="term" value="F:4 iron, 4 sulfur cluster binding"/>
    <property type="evidence" value="ECO:0007669"/>
    <property type="project" value="UniProtKB-KW"/>
</dbReference>
<dbReference type="InterPro" id="IPR007202">
    <property type="entry name" value="4Fe-4S_dom"/>
</dbReference>
<keyword evidence="2" id="KW-0479">Metal-binding</keyword>
<evidence type="ECO:0000313" key="7">
    <source>
        <dbReference type="Proteomes" id="UP000229307"/>
    </source>
</evidence>
<dbReference type="PANTHER" id="PTHR36214:SF3">
    <property type="entry name" value="ACETYL-COA DECARBONYLASE_SYNTHASE COMPLEX SUBUNIT GAMMA"/>
    <property type="match status" value="1"/>
</dbReference>
<evidence type="ECO:0000256" key="1">
    <source>
        <dbReference type="ARBA" id="ARBA00022485"/>
    </source>
</evidence>
<organism evidence="6 7">
    <name type="scientific">Candidatus Desantisbacteria bacterium CG_4_10_14_0_8_um_filter_48_22</name>
    <dbReference type="NCBI Taxonomy" id="1974543"/>
    <lineage>
        <taxon>Bacteria</taxon>
        <taxon>Candidatus Desantisiibacteriota</taxon>
    </lineage>
</organism>
<dbReference type="Proteomes" id="UP000229307">
    <property type="component" value="Unassembled WGS sequence"/>
</dbReference>
<feature type="domain" description="4Fe-4S" evidence="5">
    <location>
        <begin position="103"/>
        <end position="171"/>
    </location>
</feature>
<keyword evidence="3" id="KW-0408">Iron</keyword>
<evidence type="ECO:0000259" key="5">
    <source>
        <dbReference type="PROSITE" id="PS51656"/>
    </source>
</evidence>
<dbReference type="InterPro" id="IPR051069">
    <property type="entry name" value="ACDS_complex_subunit"/>
</dbReference>
<dbReference type="PANTHER" id="PTHR36214">
    <property type="match status" value="1"/>
</dbReference>
<accession>A0A2M7S4Z9</accession>
<evidence type="ECO:0000256" key="4">
    <source>
        <dbReference type="ARBA" id="ARBA00023014"/>
    </source>
</evidence>
<evidence type="ECO:0000313" key="6">
    <source>
        <dbReference type="EMBL" id="PIZ14631.1"/>
    </source>
</evidence>
<protein>
    <recommendedName>
        <fullName evidence="5">4Fe-4S domain-containing protein</fullName>
    </recommendedName>
</protein>
<dbReference type="PROSITE" id="PS51656">
    <property type="entry name" value="4FE4S"/>
    <property type="match status" value="1"/>
</dbReference>
<reference evidence="7" key="1">
    <citation type="submission" date="2017-09" db="EMBL/GenBank/DDBJ databases">
        <title>Depth-based differentiation of microbial function through sediment-hosted aquifers and enrichment of novel symbionts in the deep terrestrial subsurface.</title>
        <authorList>
            <person name="Probst A.J."/>
            <person name="Ladd B."/>
            <person name="Jarett J.K."/>
            <person name="Geller-Mcgrath D.E."/>
            <person name="Sieber C.M.K."/>
            <person name="Emerson J.B."/>
            <person name="Anantharaman K."/>
            <person name="Thomas B.C."/>
            <person name="Malmstrom R."/>
            <person name="Stieglmeier M."/>
            <person name="Klingl A."/>
            <person name="Woyke T."/>
            <person name="Ryan C.M."/>
            <person name="Banfield J.F."/>
        </authorList>
    </citation>
    <scope>NUCLEOTIDE SEQUENCE [LARGE SCALE GENOMIC DNA]</scope>
</reference>
<sequence length="184" mass="20254">MDALLHSITITNALPCLADPVLIRVWADFSDDISGIMPYLNAVVPGIIYNPNGLSVTIKRGGRLITAYAGQIAIGKLADINDAHRTLEWFKDLVNDTFAKKDKITPVYERRKTLSAVDIYKLLPGENCGKCGVPTCLAVITQILSGDFNIMKCGPLFGAEFRDRRKELLRILQAAGYEVPGEFL</sequence>
<dbReference type="AlphaFoldDB" id="A0A2M7S4Z9"/>